<accession>A0ACB8GI46</accession>
<sequence length="501" mass="56414">MRIFKYLWRISYILTQLVIVYLFKAPPPKRSDSISKPHGRIAVIGAGVTGISSAAHAISHGFEVVIFEAGSKDSVGGIWSHVNTTSGLQLNSLLYRFHPAIIWSKAFPLRDEILGEIRRIWKEYHLDTRTRFDTKVTCVSRAPEPKDKREWESDPDRTRWLINDGKEGVFDAVIVTIGTCGEPNWITLPGMPDKIANETNKSKEKEDTNDPWHPSQDSPSPDLHNDNEFPPLPEPGEDVQKEHGDKFMKTIIHSSELDSPTFKLKGGERVVVIGSGASGVEAVETVIDKFGSVVDHQGQSSKGEKDQSQTKGVEVTMIARDDKWIIPRNIIIDTCIAGQPFGREMPLSFLWETFLRYFQYHGIEELIPKTTGIYEGTPVVNDVFLSHVRTGRCHYVRGSPIRLTSKGVVTEARKKSRRLENKANMKPSSFVEEIQQGEEKLVEADVIILATGYKKPSIDFLPQDLFPDGYQRPDLYLQNFSTEDWSILMTNSAYMNAIGTV</sequence>
<evidence type="ECO:0000313" key="1">
    <source>
        <dbReference type="EMBL" id="KAH9475341.1"/>
    </source>
</evidence>
<evidence type="ECO:0000313" key="2">
    <source>
        <dbReference type="Proteomes" id="UP000664032"/>
    </source>
</evidence>
<reference evidence="1" key="1">
    <citation type="submission" date="2021-10" db="EMBL/GenBank/DDBJ databases">
        <title>Psilocybe cubensis genome.</title>
        <authorList>
            <person name="Mckernan K.J."/>
            <person name="Crawford S."/>
            <person name="Trippe A."/>
            <person name="Kane L.T."/>
            <person name="Mclaughlin S."/>
        </authorList>
    </citation>
    <scope>NUCLEOTIDE SEQUENCE</scope>
    <source>
        <strain evidence="1">MGC-MH-2018</strain>
    </source>
</reference>
<name>A0ACB8GI46_PSICU</name>
<comment type="caution">
    <text evidence="1">The sequence shown here is derived from an EMBL/GenBank/DDBJ whole genome shotgun (WGS) entry which is preliminary data.</text>
</comment>
<keyword evidence="1" id="KW-0560">Oxidoreductase</keyword>
<dbReference type="Proteomes" id="UP000664032">
    <property type="component" value="Unassembled WGS sequence"/>
</dbReference>
<keyword evidence="1" id="KW-0503">Monooxygenase</keyword>
<proteinExistence type="predicted"/>
<gene>
    <name evidence="1" type="ORF">JR316_0012452</name>
</gene>
<protein>
    <submittedName>
        <fullName evidence="1">Monooxygenase y4iD</fullName>
    </submittedName>
</protein>
<dbReference type="EMBL" id="JAFIQS020000012">
    <property type="protein sequence ID" value="KAH9475341.1"/>
    <property type="molecule type" value="Genomic_DNA"/>
</dbReference>
<keyword evidence="2" id="KW-1185">Reference proteome</keyword>
<organism evidence="1 2">
    <name type="scientific">Psilocybe cubensis</name>
    <name type="common">Psychedelic mushroom</name>
    <name type="synonym">Stropharia cubensis</name>
    <dbReference type="NCBI Taxonomy" id="181762"/>
    <lineage>
        <taxon>Eukaryota</taxon>
        <taxon>Fungi</taxon>
        <taxon>Dikarya</taxon>
        <taxon>Basidiomycota</taxon>
        <taxon>Agaricomycotina</taxon>
        <taxon>Agaricomycetes</taxon>
        <taxon>Agaricomycetidae</taxon>
        <taxon>Agaricales</taxon>
        <taxon>Agaricineae</taxon>
        <taxon>Strophariaceae</taxon>
        <taxon>Psilocybe</taxon>
    </lineage>
</organism>